<feature type="domain" description="PH" evidence="2">
    <location>
        <begin position="328"/>
        <end position="461"/>
    </location>
</feature>
<sequence>MISPRKDYASSTLSSSTSTAATAIPPHLKASPLKAAACTGTPPTYSAYHQHQHHLYATASHKSVRKGSMTSFASALRPSGSSASLKSLIEDPDVCRPNLPTRNVDSLRMPTHLNPQGLCPYLMQWARSPAHSGLHSSARFLKGGFGQKGDVELVHDEGDRAVARRGDETFVFLQLTQLQNKSVPPMCEVFYTIHFNDSDQPSYVSKPWKISDVTSASANEAFLIPFERTIRVVLHVRFPILPKKKTSLMGSLKKKSSMEQLQGADIKLGETTLTLAPVDFGKESIDLPLRIPDKLTAMLPWEITVPPTVTLRLGVWTGAHVRALGEQSAAYAGNLTVQVQARRDTVRLWRRYWAELDPANAQIVLWDFEYKTARPAKHRVPLAHVAQVVSADPEQFPIPHVFQVTGPNAKLDGLVRCGNDDGMRDSAETVVPVENMDVFTFRADSAASACEWMHAFQATAALVRKNGGAGKKIVK</sequence>
<evidence type="ECO:0000259" key="2">
    <source>
        <dbReference type="PROSITE" id="PS50003"/>
    </source>
</evidence>
<name>A0A0L0TA69_ALLM3</name>
<reference evidence="4" key="2">
    <citation type="submission" date="2009-11" db="EMBL/GenBank/DDBJ databases">
        <title>The Genome Sequence of Allomyces macrogynus strain ATCC 38327.</title>
        <authorList>
            <consortium name="The Broad Institute Genome Sequencing Platform"/>
            <person name="Russ C."/>
            <person name="Cuomo C."/>
            <person name="Shea T."/>
            <person name="Young S.K."/>
            <person name="Zeng Q."/>
            <person name="Koehrsen M."/>
            <person name="Haas B."/>
            <person name="Borodovsky M."/>
            <person name="Guigo R."/>
            <person name="Alvarado L."/>
            <person name="Berlin A."/>
            <person name="Borenstein D."/>
            <person name="Chen Z."/>
            <person name="Engels R."/>
            <person name="Freedman E."/>
            <person name="Gellesch M."/>
            <person name="Goldberg J."/>
            <person name="Griggs A."/>
            <person name="Gujja S."/>
            <person name="Heiman D."/>
            <person name="Hepburn T."/>
            <person name="Howarth C."/>
            <person name="Jen D."/>
            <person name="Larson L."/>
            <person name="Lewis B."/>
            <person name="Mehta T."/>
            <person name="Park D."/>
            <person name="Pearson M."/>
            <person name="Roberts A."/>
            <person name="Saif S."/>
            <person name="Shenoy N."/>
            <person name="Sisk P."/>
            <person name="Stolte C."/>
            <person name="Sykes S."/>
            <person name="Walk T."/>
            <person name="White J."/>
            <person name="Yandava C."/>
            <person name="Burger G."/>
            <person name="Gray M.W."/>
            <person name="Holland P.W.H."/>
            <person name="King N."/>
            <person name="Lang F.B.F."/>
            <person name="Roger A.J."/>
            <person name="Ruiz-Trillo I."/>
            <person name="Lander E."/>
            <person name="Nusbaum C."/>
        </authorList>
    </citation>
    <scope>NUCLEOTIDE SEQUENCE [LARGE SCALE GENOMIC DNA]</scope>
    <source>
        <strain evidence="4">ATCC 38327</strain>
    </source>
</reference>
<keyword evidence="4" id="KW-1185">Reference proteome</keyword>
<dbReference type="SUPFAM" id="SSF50729">
    <property type="entry name" value="PH domain-like"/>
    <property type="match status" value="1"/>
</dbReference>
<dbReference type="PROSITE" id="PS50003">
    <property type="entry name" value="PH_DOMAIN"/>
    <property type="match status" value="1"/>
</dbReference>
<dbReference type="SMART" id="SM00233">
    <property type="entry name" value="PH"/>
    <property type="match status" value="1"/>
</dbReference>
<dbReference type="VEuPathDB" id="FungiDB:AMAG_16260"/>
<evidence type="ECO:0000313" key="4">
    <source>
        <dbReference type="Proteomes" id="UP000054350"/>
    </source>
</evidence>
<dbReference type="Gene3D" id="2.30.29.30">
    <property type="entry name" value="Pleckstrin-homology domain (PH domain)/Phosphotyrosine-binding domain (PTB)"/>
    <property type="match status" value="1"/>
</dbReference>
<dbReference type="AlphaFoldDB" id="A0A0L0TA69"/>
<dbReference type="Proteomes" id="UP000054350">
    <property type="component" value="Unassembled WGS sequence"/>
</dbReference>
<dbReference type="OrthoDB" id="5535777at2759"/>
<evidence type="ECO:0000313" key="3">
    <source>
        <dbReference type="EMBL" id="KNE71708.1"/>
    </source>
</evidence>
<organism evidence="3 4">
    <name type="scientific">Allomyces macrogynus (strain ATCC 38327)</name>
    <name type="common">Allomyces javanicus var. macrogynus</name>
    <dbReference type="NCBI Taxonomy" id="578462"/>
    <lineage>
        <taxon>Eukaryota</taxon>
        <taxon>Fungi</taxon>
        <taxon>Fungi incertae sedis</taxon>
        <taxon>Blastocladiomycota</taxon>
        <taxon>Blastocladiomycetes</taxon>
        <taxon>Blastocladiales</taxon>
        <taxon>Blastocladiaceae</taxon>
        <taxon>Allomyces</taxon>
    </lineage>
</organism>
<feature type="region of interest" description="Disordered" evidence="1">
    <location>
        <begin position="1"/>
        <end position="20"/>
    </location>
</feature>
<accession>A0A0L0TA69</accession>
<gene>
    <name evidence="3" type="ORF">AMAG_16260</name>
</gene>
<protein>
    <recommendedName>
        <fullName evidence="2">PH domain-containing protein</fullName>
    </recommendedName>
</protein>
<proteinExistence type="predicted"/>
<reference evidence="3 4" key="1">
    <citation type="submission" date="2009-11" db="EMBL/GenBank/DDBJ databases">
        <title>Annotation of Allomyces macrogynus ATCC 38327.</title>
        <authorList>
            <consortium name="The Broad Institute Genome Sequencing Platform"/>
            <person name="Russ C."/>
            <person name="Cuomo C."/>
            <person name="Burger G."/>
            <person name="Gray M.W."/>
            <person name="Holland P.W.H."/>
            <person name="King N."/>
            <person name="Lang F.B.F."/>
            <person name="Roger A.J."/>
            <person name="Ruiz-Trillo I."/>
            <person name="Young S.K."/>
            <person name="Zeng Q."/>
            <person name="Gargeya S."/>
            <person name="Fitzgerald M."/>
            <person name="Haas B."/>
            <person name="Abouelleil A."/>
            <person name="Alvarado L."/>
            <person name="Arachchi H.M."/>
            <person name="Berlin A."/>
            <person name="Chapman S.B."/>
            <person name="Gearin G."/>
            <person name="Goldberg J."/>
            <person name="Griggs A."/>
            <person name="Gujja S."/>
            <person name="Hansen M."/>
            <person name="Heiman D."/>
            <person name="Howarth C."/>
            <person name="Larimer J."/>
            <person name="Lui A."/>
            <person name="MacDonald P.J.P."/>
            <person name="McCowen C."/>
            <person name="Montmayeur A."/>
            <person name="Murphy C."/>
            <person name="Neiman D."/>
            <person name="Pearson M."/>
            <person name="Priest M."/>
            <person name="Roberts A."/>
            <person name="Saif S."/>
            <person name="Shea T."/>
            <person name="Sisk P."/>
            <person name="Stolte C."/>
            <person name="Sykes S."/>
            <person name="Wortman J."/>
            <person name="Nusbaum C."/>
            <person name="Birren B."/>
        </authorList>
    </citation>
    <scope>NUCLEOTIDE SEQUENCE [LARGE SCALE GENOMIC DNA]</scope>
    <source>
        <strain evidence="3 4">ATCC 38327</strain>
    </source>
</reference>
<dbReference type="InterPro" id="IPR001849">
    <property type="entry name" value="PH_domain"/>
</dbReference>
<feature type="compositionally biased region" description="Low complexity" evidence="1">
    <location>
        <begin position="9"/>
        <end position="20"/>
    </location>
</feature>
<dbReference type="InterPro" id="IPR011993">
    <property type="entry name" value="PH-like_dom_sf"/>
</dbReference>
<dbReference type="CDD" id="cd00821">
    <property type="entry name" value="PH"/>
    <property type="match status" value="1"/>
</dbReference>
<evidence type="ECO:0000256" key="1">
    <source>
        <dbReference type="SAM" id="MobiDB-lite"/>
    </source>
</evidence>
<dbReference type="EMBL" id="GG745373">
    <property type="protein sequence ID" value="KNE71708.1"/>
    <property type="molecule type" value="Genomic_DNA"/>
</dbReference>